<accession>A0A512PF44</accession>
<name>A0A512PF44_9CELL</name>
<gene>
    <name evidence="6" type="ORF">CSO01_25340</name>
</gene>
<evidence type="ECO:0000256" key="5">
    <source>
        <dbReference type="SAM" id="Phobius"/>
    </source>
</evidence>
<keyword evidence="3 5" id="KW-1133">Transmembrane helix</keyword>
<organism evidence="6 7">
    <name type="scientific">Cellulomonas soli</name>
    <dbReference type="NCBI Taxonomy" id="931535"/>
    <lineage>
        <taxon>Bacteria</taxon>
        <taxon>Bacillati</taxon>
        <taxon>Actinomycetota</taxon>
        <taxon>Actinomycetes</taxon>
        <taxon>Micrococcales</taxon>
        <taxon>Cellulomonadaceae</taxon>
        <taxon>Cellulomonas</taxon>
    </lineage>
</organism>
<feature type="transmembrane region" description="Helical" evidence="5">
    <location>
        <begin position="20"/>
        <end position="47"/>
    </location>
</feature>
<feature type="transmembrane region" description="Helical" evidence="5">
    <location>
        <begin position="67"/>
        <end position="87"/>
    </location>
</feature>
<evidence type="ECO:0000313" key="7">
    <source>
        <dbReference type="Proteomes" id="UP000321798"/>
    </source>
</evidence>
<keyword evidence="4 5" id="KW-0472">Membrane</keyword>
<dbReference type="Proteomes" id="UP000321798">
    <property type="component" value="Unassembled WGS sequence"/>
</dbReference>
<dbReference type="InterPro" id="IPR027469">
    <property type="entry name" value="Cation_efflux_TMD_sf"/>
</dbReference>
<protein>
    <submittedName>
        <fullName evidence="6">Uncharacterized protein</fullName>
    </submittedName>
</protein>
<evidence type="ECO:0000256" key="2">
    <source>
        <dbReference type="ARBA" id="ARBA00022692"/>
    </source>
</evidence>
<evidence type="ECO:0000313" key="6">
    <source>
        <dbReference type="EMBL" id="GEP69819.1"/>
    </source>
</evidence>
<sequence>MTPTERLREGSWRLALLGTLGLVVGVLSGYWPSALASVALLLAWVAVRWATRPDPSQDARQRGRRELVGSLVVIALLVAGAVCLRAFRG</sequence>
<keyword evidence="2 5" id="KW-0812">Transmembrane</keyword>
<evidence type="ECO:0000256" key="3">
    <source>
        <dbReference type="ARBA" id="ARBA00022989"/>
    </source>
</evidence>
<reference evidence="6 7" key="1">
    <citation type="submission" date="2019-07" db="EMBL/GenBank/DDBJ databases">
        <title>Whole genome shotgun sequence of Cellulomonas soli NBRC 109434.</title>
        <authorList>
            <person name="Hosoyama A."/>
            <person name="Uohara A."/>
            <person name="Ohji S."/>
            <person name="Ichikawa N."/>
        </authorList>
    </citation>
    <scope>NUCLEOTIDE SEQUENCE [LARGE SCALE GENOMIC DNA]</scope>
    <source>
        <strain evidence="6 7">NBRC 109434</strain>
    </source>
</reference>
<dbReference type="GO" id="GO:0016020">
    <property type="term" value="C:membrane"/>
    <property type="evidence" value="ECO:0007669"/>
    <property type="project" value="UniProtKB-SubCell"/>
</dbReference>
<dbReference type="AlphaFoldDB" id="A0A512PF44"/>
<dbReference type="EMBL" id="BKAL01000008">
    <property type="protein sequence ID" value="GEP69819.1"/>
    <property type="molecule type" value="Genomic_DNA"/>
</dbReference>
<proteinExistence type="predicted"/>
<dbReference type="SUPFAM" id="SSF161111">
    <property type="entry name" value="Cation efflux protein transmembrane domain-like"/>
    <property type="match status" value="1"/>
</dbReference>
<keyword evidence="7" id="KW-1185">Reference proteome</keyword>
<comment type="caution">
    <text evidence="6">The sequence shown here is derived from an EMBL/GenBank/DDBJ whole genome shotgun (WGS) entry which is preliminary data.</text>
</comment>
<evidence type="ECO:0000256" key="1">
    <source>
        <dbReference type="ARBA" id="ARBA00004141"/>
    </source>
</evidence>
<comment type="subcellular location">
    <subcellularLocation>
        <location evidence="1">Membrane</location>
        <topology evidence="1">Multi-pass membrane protein</topology>
    </subcellularLocation>
</comment>
<evidence type="ECO:0000256" key="4">
    <source>
        <dbReference type="ARBA" id="ARBA00023136"/>
    </source>
</evidence>